<proteinExistence type="predicted"/>
<evidence type="ECO:0000259" key="1">
    <source>
        <dbReference type="PROSITE" id="PS50991"/>
    </source>
</evidence>
<dbReference type="Proteomes" id="UP001166004">
    <property type="component" value="Unassembled WGS sequence"/>
</dbReference>
<dbReference type="InterPro" id="IPR000891">
    <property type="entry name" value="PYR_CT"/>
</dbReference>
<protein>
    <submittedName>
        <fullName evidence="2">2-isopropylmalate synthase</fullName>
    </submittedName>
</protein>
<evidence type="ECO:0000313" key="3">
    <source>
        <dbReference type="Proteomes" id="UP001166004"/>
    </source>
</evidence>
<name>A0ABX1T2C9_PELUQ</name>
<feature type="domain" description="Pyruvate carboxyltransferase" evidence="1">
    <location>
        <begin position="7"/>
        <end position="33"/>
    </location>
</feature>
<dbReference type="EMBL" id="LANA01000001">
    <property type="protein sequence ID" value="NMN67624.1"/>
    <property type="molecule type" value="Genomic_DNA"/>
</dbReference>
<gene>
    <name evidence="2" type="ORF">VP91_00007710</name>
</gene>
<accession>A0ABX1T2C9</accession>
<evidence type="ECO:0000313" key="2">
    <source>
        <dbReference type="EMBL" id="NMN67624.1"/>
    </source>
</evidence>
<comment type="caution">
    <text evidence="2">The sequence shown here is derived from an EMBL/GenBank/DDBJ whole genome shotgun (WGS) entry which is preliminary data.</text>
</comment>
<organism evidence="2 3">
    <name type="scientific">Pelagibacter ubique</name>
    <dbReference type="NCBI Taxonomy" id="198252"/>
    <lineage>
        <taxon>Bacteria</taxon>
        <taxon>Pseudomonadati</taxon>
        <taxon>Pseudomonadota</taxon>
        <taxon>Alphaproteobacteria</taxon>
        <taxon>Candidatus Pelagibacterales</taxon>
        <taxon>Candidatus Pelagibacteraceae</taxon>
        <taxon>Candidatus Pelagibacter</taxon>
    </lineage>
</organism>
<reference evidence="2 3" key="1">
    <citation type="submission" date="2019-07" db="EMBL/GenBank/DDBJ databases">
        <title>SAR11 Genome Evolution.</title>
        <authorList>
            <person name="Giovannoni S."/>
        </authorList>
    </citation>
    <scope>NUCLEOTIDE SEQUENCE [LARGE SCALE GENOMIC DNA]</scope>
    <source>
        <strain evidence="2 3">HTCC9565</strain>
    </source>
</reference>
<keyword evidence="3" id="KW-1185">Reference proteome</keyword>
<sequence length="33" mass="3661">MTDKNKIFILDTTMCDGELSPGLSMSLEEKISI</sequence>
<dbReference type="PROSITE" id="PS50991">
    <property type="entry name" value="PYR_CT"/>
    <property type="match status" value="1"/>
</dbReference>